<dbReference type="SUPFAM" id="SSF52540">
    <property type="entry name" value="P-loop containing nucleoside triphosphate hydrolases"/>
    <property type="match status" value="1"/>
</dbReference>
<sequence length="2189" mass="239823">MALSSEPPVVMTPSLWDKAFGSLNDDQKTGLYTIKSAKRDIVEAVLREAEKKRQESAKKRWKFKTPNGEVLIVRDVLEKIAAWADKFKTAGYVAVQFDPDPAALLWAAVRFLLHKPVDDVDVFGAMVINLEAISRIITWSRMFERHHLRGTTAAGEAKLLLEEALIRLYTELMAHLANIVKCLKEEDIVRMRDDGHMQKALAWEDEVTKIARLADTETLQLPEAAIVRLPLQGSICSRFVSDDRYAEIYDWLSPSPYYNHHEFVSQSRLPGVGEWLLSHPKYIDWQNASSSSMFLLNGVPGCGKTTLCSVVVDASLQTTANHPLTTPSGYFYCANSEFEKARSSSDDIMRSILSQLALDPTDRSKIGDFLCSEYERQSAMARANGLSLSKLKTQDCTRLILELAEKDPLTILVDGLDSINEKELPVLLGALREIVTKADNVVKIFTTSRSNNHMTSISDKQIQITAHETKVDMETYVHHQVHTVVTDKVLLQGNISPSLRSMLIQALLDGAGERFIWVKLQIERICRETAEEIVMAVLENKLPGDLDQLYTDALSHMFKSGTITRDIAIKVLSWILYMQEPLTPSAFLSAVATPNSSNILQLPQLVSICANLVVLDTKCNVIRFSHQSVQDFLERHGSFTATTAHRLLASTCIGACFRSPRAASNTQMTYDDFYIYSTMYWPVHLSMAQKNGLNGDLSEMAYSTIFGNDFNLTSTYIALTKSMRKLAMNISNDNPIKPAIAEIPDSDSEIIFLISVFGLGGLLDLIFTKPPSLDLKKRNSLGHTPIYVAAAFGHATTVTILVNKGADVNIECGRYGSPLHAACYLGHIYVVDELLKLGANTSCGTVYRSALQAASHGGKEEVALLLLERGSIPRTQDDYEQAVQDAARSGFVEVIKRLRQLRSTSVTREKPEIMQKTMKKAIEGGHIGVVRQLLGEYNGSITELLPPDAIALATLYNHKDLVEFLQDIGAGVEGEGVFGTPLRTACLLDCLPIARLLLDHGADINACDPLEDALQIAAAKGHTSMMKLLIEEGADADQQAGFYGTALQAAAYHGQQEAVGILLDTGADVNARGISEDAFHAAAENGHEDVMMLMLRKGYRFARTICGPCYMFPSIYKTLVRDASPGRRTRNQSPERPKSSSVGKIQSILDLEAIFKAAKEGSQVTRTAAEEGTASEYRGRKNTRREYYPLKTSAAAGQVGTVRLLLEHRKILGIQEESVSEAMRAAVKNGHLNVVQVLLDDVAKRQPITSDLSSVVKLGWEGKQPHVVDFALSLASEHCSEDEITELRKQPERSVLDLLDELLFVKLPKLDSTEMFVAASASGHLDTLKSLAASWTNHRKSTIRLAIQRALVVSSENGQIETVQYLLEELNADVNIPAPDVPVSKRLKLRRYLVSLASAGHVSWNPITTRQVSALQACLRGFAIFHPSYRGYPERDRRGQSQQAQVIIALLDHGARPNDLGGQSRYPLQLATKYCPKNVVERFIVAGADVNATKEGDSVLQEAAGRELSSVSIFHLLLDAGATFPGEGSQADRLLETALRFFQCNAGVGDSDGRFVVAPSLEYVFKEGPGALIYQLLSRMPLKKTNDSRYGLILQMAALVKDEPYVDLLLSRGTDVNAVGYYYGTALQAAARGGNVNIVRKILRAGANVNILQGAWQTALRAALVDGYEDVVEILLAHGADMNPRLDFDTKIHDATRRQELSETALQMAVKSDNIGIVRSLLARGADAKGDDTVDIHPLIHGALRGNVEIVRALLDAGAPVNIPGKKRRPYADILTEEASPLHAAAAGGHLDVAKELISRGADIDNSSVVKIKPLGAAAASCQLEVLQLLLSAGANVTDSEALPEAVRIAYVETVYKNVTAGAKVKRANKASIVACRQKYLDLIEMLLESAYGGNVPEPIMNKVFTMRGFDDSFLRLFLDYVPITMGHFLQLCATGSATIVQFILDRGVIDINGQDEQSGDWPLKVAASHLQVDVVKVLLSYGADVHHLSSKHGTVLMAALEAGVAPSLRKLESGRAKEMVAELSLPTSPRPSPSFEDYDWCRDEGPSSFLHLWRCETVVQHLVSAGANTNDKSRAFGPPLHLACFLGSKGLVELLLEKGADINETAGYFEKAIFAALKGANPDIVVELLLERAPLTDHSHPDYGTPLDLAHATYGEGSHTLKLFEMRSDANNRELGAVSLDSLVKEQV</sequence>
<gene>
    <name evidence="6" type="ORF">VM1G_06583</name>
</gene>
<keyword evidence="1" id="KW-0677">Repeat</keyword>
<dbReference type="SMR" id="A0A194W371"/>
<keyword evidence="2 3" id="KW-0040">ANK repeat</keyword>
<dbReference type="EMBL" id="CM003103">
    <property type="protein sequence ID" value="KUI70485.1"/>
    <property type="molecule type" value="Genomic_DNA"/>
</dbReference>
<dbReference type="Gene3D" id="3.40.50.300">
    <property type="entry name" value="P-loop containing nucleotide triphosphate hydrolases"/>
    <property type="match status" value="1"/>
</dbReference>
<proteinExistence type="predicted"/>
<evidence type="ECO:0000256" key="1">
    <source>
        <dbReference type="ARBA" id="ARBA00022737"/>
    </source>
</evidence>
<dbReference type="PROSITE" id="PS50088">
    <property type="entry name" value="ANK_REPEAT"/>
    <property type="match status" value="11"/>
</dbReference>
<reference evidence="6" key="1">
    <citation type="submission" date="2014-12" db="EMBL/GenBank/DDBJ databases">
        <title>Genome Sequence of Valsa Canker Pathogens Uncovers a Specific Adaption of Colonization on Woody Bark.</title>
        <authorList>
            <person name="Yin Z."/>
            <person name="Liu H."/>
            <person name="Gao X."/>
            <person name="Li Z."/>
            <person name="Song N."/>
            <person name="Ke X."/>
            <person name="Dai Q."/>
            <person name="Wu Y."/>
            <person name="Sun Y."/>
            <person name="Xu J.-R."/>
            <person name="Kang Z.K."/>
            <person name="Wang L."/>
            <person name="Huang L."/>
        </authorList>
    </citation>
    <scope>NUCLEOTIDE SEQUENCE [LARGE SCALE GENOMIC DNA]</scope>
    <source>
        <strain evidence="6">03-8</strain>
    </source>
</reference>
<feature type="repeat" description="ANK" evidence="3">
    <location>
        <begin position="980"/>
        <end position="1009"/>
    </location>
</feature>
<evidence type="ECO:0000313" key="7">
    <source>
        <dbReference type="Proteomes" id="UP000078559"/>
    </source>
</evidence>
<protein>
    <submittedName>
        <fullName evidence="6">Ankyrin repeat and KH domain-containing protein mask</fullName>
    </submittedName>
</protein>
<dbReference type="SUPFAM" id="SSF48403">
    <property type="entry name" value="Ankyrin repeat"/>
    <property type="match status" value="4"/>
</dbReference>
<feature type="repeat" description="ANK" evidence="3">
    <location>
        <begin position="1701"/>
        <end position="1733"/>
    </location>
</feature>
<evidence type="ECO:0000256" key="3">
    <source>
        <dbReference type="PROSITE-ProRule" id="PRU00023"/>
    </source>
</evidence>
<feature type="repeat" description="ANK" evidence="3">
    <location>
        <begin position="1777"/>
        <end position="1809"/>
    </location>
</feature>
<evidence type="ECO:0000259" key="5">
    <source>
        <dbReference type="Pfam" id="PF24883"/>
    </source>
</evidence>
<dbReference type="Proteomes" id="UP000078559">
    <property type="component" value="Chromosome 6"/>
</dbReference>
<dbReference type="PRINTS" id="PR01415">
    <property type="entry name" value="ANKYRIN"/>
</dbReference>
<dbReference type="InterPro" id="IPR056884">
    <property type="entry name" value="NPHP3-like_N"/>
</dbReference>
<dbReference type="Pfam" id="PF24883">
    <property type="entry name" value="NPHP3_N"/>
    <property type="match status" value="1"/>
</dbReference>
<evidence type="ECO:0000256" key="2">
    <source>
        <dbReference type="ARBA" id="ARBA00023043"/>
    </source>
</evidence>
<dbReference type="InterPro" id="IPR036770">
    <property type="entry name" value="Ankyrin_rpt-contain_sf"/>
</dbReference>
<feature type="repeat" description="ANK" evidence="3">
    <location>
        <begin position="814"/>
        <end position="842"/>
    </location>
</feature>
<dbReference type="SMART" id="SM00248">
    <property type="entry name" value="ANK"/>
    <property type="match status" value="24"/>
</dbReference>
<accession>A0A194W371</accession>
<feature type="repeat" description="ANK" evidence="3">
    <location>
        <begin position="1622"/>
        <end position="1654"/>
    </location>
</feature>
<dbReference type="InterPro" id="IPR002110">
    <property type="entry name" value="Ankyrin_rpt"/>
</dbReference>
<feature type="repeat" description="ANK" evidence="3">
    <location>
        <begin position="2080"/>
        <end position="2108"/>
    </location>
</feature>
<feature type="repeat" description="ANK" evidence="3">
    <location>
        <begin position="1959"/>
        <end position="1991"/>
    </location>
</feature>
<organism evidence="6 7">
    <name type="scientific">Cytospora mali</name>
    <name type="common">Apple Valsa canker fungus</name>
    <name type="synonym">Valsa mali</name>
    <dbReference type="NCBI Taxonomy" id="578113"/>
    <lineage>
        <taxon>Eukaryota</taxon>
        <taxon>Fungi</taxon>
        <taxon>Dikarya</taxon>
        <taxon>Ascomycota</taxon>
        <taxon>Pezizomycotina</taxon>
        <taxon>Sordariomycetes</taxon>
        <taxon>Sordariomycetidae</taxon>
        <taxon>Diaporthales</taxon>
        <taxon>Cytosporaceae</taxon>
        <taxon>Cytospora</taxon>
    </lineage>
</organism>
<evidence type="ECO:0000256" key="4">
    <source>
        <dbReference type="SAM" id="MobiDB-lite"/>
    </source>
</evidence>
<feature type="domain" description="Nephrocystin 3-like N-terminal" evidence="5">
    <location>
        <begin position="271"/>
        <end position="449"/>
    </location>
</feature>
<feature type="repeat" description="ANK" evidence="3">
    <location>
        <begin position="781"/>
        <end position="813"/>
    </location>
</feature>
<feature type="region of interest" description="Disordered" evidence="4">
    <location>
        <begin position="1123"/>
        <end position="1142"/>
    </location>
</feature>
<feature type="repeat" description="ANK" evidence="3">
    <location>
        <begin position="1009"/>
        <end position="1041"/>
    </location>
</feature>
<dbReference type="PANTHER" id="PTHR24123">
    <property type="entry name" value="ANKYRIN REPEAT-CONTAINING"/>
    <property type="match status" value="1"/>
</dbReference>
<keyword evidence="7" id="KW-1185">Reference proteome</keyword>
<dbReference type="Pfam" id="PF12796">
    <property type="entry name" value="Ank_2"/>
    <property type="match status" value="5"/>
</dbReference>
<feature type="repeat" description="ANK" evidence="3">
    <location>
        <begin position="1045"/>
        <end position="1074"/>
    </location>
</feature>
<name>A0A194W371_CYTMA</name>
<feature type="repeat" description="ANK" evidence="3">
    <location>
        <begin position="1655"/>
        <end position="1687"/>
    </location>
</feature>
<dbReference type="InterPro" id="IPR051165">
    <property type="entry name" value="Multifunctional_ANK_Repeat"/>
</dbReference>
<dbReference type="Gene3D" id="1.25.40.20">
    <property type="entry name" value="Ankyrin repeat-containing domain"/>
    <property type="match status" value="7"/>
</dbReference>
<dbReference type="OrthoDB" id="7464126at2759"/>
<dbReference type="InterPro" id="IPR027417">
    <property type="entry name" value="P-loop_NTPase"/>
</dbReference>
<dbReference type="PROSITE" id="PS50297">
    <property type="entry name" value="ANK_REP_REGION"/>
    <property type="match status" value="10"/>
</dbReference>
<evidence type="ECO:0000313" key="6">
    <source>
        <dbReference type="EMBL" id="KUI70485.1"/>
    </source>
</evidence>
<dbReference type="PANTHER" id="PTHR24123:SF33">
    <property type="entry name" value="PROTEIN HOS4"/>
    <property type="match status" value="1"/>
</dbReference>
<dbReference type="Pfam" id="PF00023">
    <property type="entry name" value="Ank"/>
    <property type="match status" value="1"/>
</dbReference>